<evidence type="ECO:0000256" key="7">
    <source>
        <dbReference type="ARBA" id="ARBA00023136"/>
    </source>
</evidence>
<dbReference type="Pfam" id="PF22675">
    <property type="entry name" value="KH-I_KHDC4-BBP"/>
    <property type="match status" value="1"/>
</dbReference>
<dbReference type="GO" id="GO:0009986">
    <property type="term" value="C:cell surface"/>
    <property type="evidence" value="ECO:0007669"/>
    <property type="project" value="TreeGrafter"/>
</dbReference>
<keyword evidence="3" id="KW-1003">Cell membrane</keyword>
<dbReference type="InterPro" id="IPR055256">
    <property type="entry name" value="KH_1_KHDC4/BBP-like"/>
</dbReference>
<keyword evidence="6 12" id="KW-0654">Proteoglycan</keyword>
<evidence type="ECO:0000256" key="12">
    <source>
        <dbReference type="RuleBase" id="RU003519"/>
    </source>
</evidence>
<dbReference type="EMBL" id="LR899667">
    <property type="protein sequence ID" value="CAD7241570.1"/>
    <property type="molecule type" value="Genomic_DNA"/>
</dbReference>
<dbReference type="OrthoDB" id="10010764at2759"/>
<dbReference type="Proteomes" id="UP000677054">
    <property type="component" value="Unassembled WGS sequence"/>
</dbReference>
<evidence type="ECO:0000313" key="15">
    <source>
        <dbReference type="EMBL" id="CAD7241570.1"/>
    </source>
</evidence>
<dbReference type="SMART" id="SM00322">
    <property type="entry name" value="KH"/>
    <property type="match status" value="1"/>
</dbReference>
<keyword evidence="4 12" id="KW-0336">GPI-anchor</keyword>
<organism evidence="15">
    <name type="scientific">Darwinula stevensoni</name>
    <dbReference type="NCBI Taxonomy" id="69355"/>
    <lineage>
        <taxon>Eukaryota</taxon>
        <taxon>Metazoa</taxon>
        <taxon>Ecdysozoa</taxon>
        <taxon>Arthropoda</taxon>
        <taxon>Crustacea</taxon>
        <taxon>Oligostraca</taxon>
        <taxon>Ostracoda</taxon>
        <taxon>Podocopa</taxon>
        <taxon>Podocopida</taxon>
        <taxon>Darwinulocopina</taxon>
        <taxon>Darwinuloidea</taxon>
        <taxon>Darwinulidae</taxon>
        <taxon>Darwinula</taxon>
    </lineage>
</organism>
<feature type="region of interest" description="Disordered" evidence="13">
    <location>
        <begin position="350"/>
        <end position="370"/>
    </location>
</feature>
<keyword evidence="5" id="KW-0732">Signal</keyword>
<evidence type="ECO:0000259" key="14">
    <source>
        <dbReference type="SMART" id="SM00322"/>
    </source>
</evidence>
<dbReference type="GO" id="GO:0003723">
    <property type="term" value="F:RNA binding"/>
    <property type="evidence" value="ECO:0007669"/>
    <property type="project" value="InterPro"/>
</dbReference>
<dbReference type="GO" id="GO:0045202">
    <property type="term" value="C:synapse"/>
    <property type="evidence" value="ECO:0007669"/>
    <property type="project" value="TreeGrafter"/>
</dbReference>
<comment type="function">
    <text evidence="12">Cell surface proteoglycan.</text>
</comment>
<evidence type="ECO:0000256" key="5">
    <source>
        <dbReference type="ARBA" id="ARBA00022729"/>
    </source>
</evidence>
<dbReference type="EMBL" id="CAJPEV010000150">
    <property type="protein sequence ID" value="CAG0881416.1"/>
    <property type="molecule type" value="Genomic_DNA"/>
</dbReference>
<evidence type="ECO:0000256" key="13">
    <source>
        <dbReference type="SAM" id="MobiDB-lite"/>
    </source>
</evidence>
<keyword evidence="7 12" id="KW-0472">Membrane</keyword>
<evidence type="ECO:0000256" key="8">
    <source>
        <dbReference type="ARBA" id="ARBA00023180"/>
    </source>
</evidence>
<dbReference type="GO" id="GO:0005576">
    <property type="term" value="C:extracellular region"/>
    <property type="evidence" value="ECO:0007669"/>
    <property type="project" value="TreeGrafter"/>
</dbReference>
<dbReference type="Pfam" id="PF01153">
    <property type="entry name" value="Glypican"/>
    <property type="match status" value="1"/>
</dbReference>
<dbReference type="InterPro" id="IPR036612">
    <property type="entry name" value="KH_dom_type_1_sf"/>
</dbReference>
<keyword evidence="16" id="KW-1185">Reference proteome</keyword>
<dbReference type="CDD" id="cd22384">
    <property type="entry name" value="KH-I_KHDRBS"/>
    <property type="match status" value="1"/>
</dbReference>
<evidence type="ECO:0000256" key="11">
    <source>
        <dbReference type="RuleBase" id="RU003518"/>
    </source>
</evidence>
<evidence type="ECO:0000256" key="6">
    <source>
        <dbReference type="ARBA" id="ARBA00022974"/>
    </source>
</evidence>
<dbReference type="InterPro" id="IPR001863">
    <property type="entry name" value="Glypican"/>
</dbReference>
<evidence type="ECO:0000256" key="1">
    <source>
        <dbReference type="ARBA" id="ARBA00004609"/>
    </source>
</evidence>
<dbReference type="GO" id="GO:0098552">
    <property type="term" value="C:side of membrane"/>
    <property type="evidence" value="ECO:0007669"/>
    <property type="project" value="UniProtKB-KW"/>
</dbReference>
<comment type="similarity">
    <text evidence="2 11">Belongs to the glypican family.</text>
</comment>
<dbReference type="PANTHER" id="PTHR10822:SF30">
    <property type="entry name" value="DALLY-LIKE, ISOFORM A"/>
    <property type="match status" value="1"/>
</dbReference>
<dbReference type="SUPFAM" id="SSF54791">
    <property type="entry name" value="Eukaryotic type KH-domain (KH-domain type I)"/>
    <property type="match status" value="1"/>
</dbReference>
<dbReference type="AlphaFoldDB" id="A0A7R8X2P2"/>
<sequence length="969" mass="107729">MVLPVKILGLPSSRVCQWQTASTMLAESFVILVILSSHLSWTHAADITCSNIRHSYKAKGFHLREDSREPMQGGQLKICSRGRTCCTQEMESNLSARSRQEFDRGLREKTLPVYNALQTKAVQMDEFFRELVESSKKDFHEMFKRTYGILYEQNAHVFTDLFRDLQSYYDVGRLDLSDAMDRFFSNLYQKMFTVLNSQYQFDERYLGCVSQLMAELKPFGGVPEKLTIQVKRSFVATRTFVRALYKARDVIANILRMNPGRDCGHSLMKMKYCPLCDGLGGEVKACTGLCSDVISTCLARHAMLQPEWKNFLEALIQVADRLEGPFNIETVVGPIDIKISDAIMNFQENGPEVSQRPKLGRKRRDSPGAGELTYQTMTFDLSKEDTGNSKPMGAQATMLDRLVRDIKNKVREWKNFWTELPGSMCQDGPKADTACWNGEEIGSYAGEGKLDRVSTTDSEVPWDPNVGDHMSLVNDQILALRLITSKLERAYNGLDVQWDDDDWLSTTNAHHQDVLEGSGFSEGSGDTWMSWGGQDRVDDEDNFEGSGMYPGAPDRPKPPPFHPPDSNRDINFGDPEVPTTIPPRIGTPNVPTGTSPPAAITHKMTFSHVVISYVVPLVVTWIEVERLQNGPKTGTKTERRYVDVIKERPIRLTVKVVVPVKDHPKFNFVGKLLGPKGNSLKRLQEETMTKMAILGKGSMRDKQKEEELRSSCDPRYSHLHEELHVEVTAFAPPAEAHARIAYALAEVRRFLVPLGGESLRFQDHNDEIRQEQMREMRLLNGSNVMANGSATTATATATTGEDSVGGGEISAHPALRGLSAKQLGGLLLSGARRTMLGRLRSGVQGTRALSQMSGPGTDPIALFGTRPNPNHRNLLALLTCKAGNPGNLDSSGNEAPLYDLTGCNLFEGYRDLGLLPEAIENRLTSASPESLGELEAGGGGPMNLRAALTADRSRFRHEPYARFTSQPSN</sequence>
<evidence type="ECO:0000313" key="16">
    <source>
        <dbReference type="Proteomes" id="UP000677054"/>
    </source>
</evidence>
<evidence type="ECO:0000256" key="2">
    <source>
        <dbReference type="ARBA" id="ARBA00010260"/>
    </source>
</evidence>
<reference evidence="15" key="1">
    <citation type="submission" date="2020-11" db="EMBL/GenBank/DDBJ databases">
        <authorList>
            <person name="Tran Van P."/>
        </authorList>
    </citation>
    <scope>NUCLEOTIDE SEQUENCE</scope>
</reference>
<keyword evidence="9 12" id="KW-0357">Heparan sulfate</keyword>
<dbReference type="GO" id="GO:0005886">
    <property type="term" value="C:plasma membrane"/>
    <property type="evidence" value="ECO:0007669"/>
    <property type="project" value="UniProtKB-SubCell"/>
</dbReference>
<keyword evidence="10 12" id="KW-0449">Lipoprotein</keyword>
<keyword evidence="8" id="KW-0325">Glycoprotein</keyword>
<protein>
    <recommendedName>
        <fullName evidence="14">K Homology domain-containing protein</fullName>
    </recommendedName>
</protein>
<dbReference type="GO" id="GO:0009966">
    <property type="term" value="P:regulation of signal transduction"/>
    <property type="evidence" value="ECO:0007669"/>
    <property type="project" value="InterPro"/>
</dbReference>
<dbReference type="GO" id="GO:0016477">
    <property type="term" value="P:cell migration"/>
    <property type="evidence" value="ECO:0007669"/>
    <property type="project" value="TreeGrafter"/>
</dbReference>
<comment type="subcellular location">
    <subcellularLocation>
        <location evidence="1 12">Cell membrane</location>
        <topology evidence="1 12">Lipid-anchor</topology>
        <topology evidence="1 12">GPI-anchor</topology>
    </subcellularLocation>
</comment>
<proteinExistence type="inferred from homology"/>
<accession>A0A7R8X2P2</accession>
<evidence type="ECO:0000256" key="9">
    <source>
        <dbReference type="ARBA" id="ARBA00023207"/>
    </source>
</evidence>
<dbReference type="Gene3D" id="3.30.1370.10">
    <property type="entry name" value="K Homology domain, type 1"/>
    <property type="match status" value="1"/>
</dbReference>
<feature type="domain" description="K Homology" evidence="14">
    <location>
        <begin position="650"/>
        <end position="748"/>
    </location>
</feature>
<evidence type="ECO:0000256" key="4">
    <source>
        <dbReference type="ARBA" id="ARBA00022622"/>
    </source>
</evidence>
<dbReference type="PANTHER" id="PTHR10822">
    <property type="entry name" value="GLYPICAN"/>
    <property type="match status" value="1"/>
</dbReference>
<feature type="region of interest" description="Disordered" evidence="13">
    <location>
        <begin position="515"/>
        <end position="593"/>
    </location>
</feature>
<evidence type="ECO:0000256" key="10">
    <source>
        <dbReference type="ARBA" id="ARBA00023288"/>
    </source>
</evidence>
<gene>
    <name evidence="15" type="ORF">DSTB1V02_LOCUS1558</name>
</gene>
<name>A0A7R8X2P2_9CRUS</name>
<dbReference type="InterPro" id="IPR004087">
    <property type="entry name" value="KH_dom"/>
</dbReference>
<evidence type="ECO:0000256" key="3">
    <source>
        <dbReference type="ARBA" id="ARBA00022475"/>
    </source>
</evidence>
<dbReference type="GO" id="GO:1905475">
    <property type="term" value="P:regulation of protein localization to membrane"/>
    <property type="evidence" value="ECO:0007669"/>
    <property type="project" value="TreeGrafter"/>
</dbReference>